<evidence type="ECO:0000313" key="3">
    <source>
        <dbReference type="Proteomes" id="UP000018208"/>
    </source>
</evidence>
<dbReference type="EMBL" id="KI546166">
    <property type="protein sequence ID" value="EST42165.1"/>
    <property type="molecule type" value="Genomic_DNA"/>
</dbReference>
<reference evidence="2" key="2">
    <citation type="submission" date="2020-12" db="EMBL/GenBank/DDBJ databases">
        <title>New Spironucleus salmonicida genome in near-complete chromosomes.</title>
        <authorList>
            <person name="Xu F."/>
            <person name="Kurt Z."/>
            <person name="Jimenez-Gonzalez A."/>
            <person name="Astvaldsson A."/>
            <person name="Andersson J.O."/>
            <person name="Svard S.G."/>
        </authorList>
    </citation>
    <scope>NUCLEOTIDE SEQUENCE</scope>
    <source>
        <strain evidence="2">ATCC 50377</strain>
    </source>
</reference>
<dbReference type="AlphaFoldDB" id="V6LCG8"/>
<dbReference type="EMBL" id="AUWU02000003">
    <property type="protein sequence ID" value="KAH0574725.1"/>
    <property type="molecule type" value="Genomic_DNA"/>
</dbReference>
<proteinExistence type="predicted"/>
<keyword evidence="3" id="KW-1185">Reference proteome</keyword>
<reference evidence="1 2" key="1">
    <citation type="journal article" date="2014" name="PLoS Genet.">
        <title>The Genome of Spironucleus salmonicida Highlights a Fish Pathogen Adapted to Fluctuating Environments.</title>
        <authorList>
            <person name="Xu F."/>
            <person name="Jerlstrom-Hultqvist J."/>
            <person name="Einarsson E."/>
            <person name="Astvaldsson A."/>
            <person name="Svard S.G."/>
            <person name="Andersson J.O."/>
        </authorList>
    </citation>
    <scope>NUCLEOTIDE SEQUENCE</scope>
    <source>
        <strain evidence="2">ATCC 50377</strain>
    </source>
</reference>
<dbReference type="VEuPathDB" id="GiardiaDB:SS50377_22340"/>
<evidence type="ECO:0000313" key="2">
    <source>
        <dbReference type="EMBL" id="KAH0574725.1"/>
    </source>
</evidence>
<organism evidence="1">
    <name type="scientific">Spironucleus salmonicida</name>
    <dbReference type="NCBI Taxonomy" id="348837"/>
    <lineage>
        <taxon>Eukaryota</taxon>
        <taxon>Metamonada</taxon>
        <taxon>Diplomonadida</taxon>
        <taxon>Hexamitidae</taxon>
        <taxon>Hexamitinae</taxon>
        <taxon>Spironucleus</taxon>
    </lineage>
</organism>
<name>V6LCG8_9EUKA</name>
<sequence length="145" mass="17262">MPRPRKCIEVPEMLRRLEYLESLNPATELEQKLISKYNEIESQQQFKIDYLLDKEEEINKIESRVEVEYQMEDDEDAQNLIKEQELMIEHLQKQQELNLKVFQEVYKSAQISLNLNDIDFSNNNTAIFDGLKEIYQGIVGYKKSL</sequence>
<dbReference type="Proteomes" id="UP000018208">
    <property type="component" value="Unassembled WGS sequence"/>
</dbReference>
<protein>
    <submittedName>
        <fullName evidence="1">Uncharacterized protein</fullName>
    </submittedName>
</protein>
<accession>V6LCG8</accession>
<evidence type="ECO:0000313" key="1">
    <source>
        <dbReference type="EMBL" id="EST42165.1"/>
    </source>
</evidence>
<gene>
    <name evidence="1" type="ORF">SS50377_18473</name>
    <name evidence="2" type="ORF">SS50377_22340</name>
</gene>